<dbReference type="Gene3D" id="3.40.50.300">
    <property type="entry name" value="P-loop containing nucleotide triphosphate hydrolases"/>
    <property type="match status" value="1"/>
</dbReference>
<evidence type="ECO:0000313" key="2">
    <source>
        <dbReference type="Proteomes" id="UP001153954"/>
    </source>
</evidence>
<evidence type="ECO:0000313" key="1">
    <source>
        <dbReference type="EMBL" id="CAH2097234.1"/>
    </source>
</evidence>
<protein>
    <submittedName>
        <fullName evidence="1">Uncharacterized protein</fullName>
    </submittedName>
</protein>
<dbReference type="EMBL" id="CAKOGL010000017">
    <property type="protein sequence ID" value="CAH2097234.1"/>
    <property type="molecule type" value="Genomic_DNA"/>
</dbReference>
<reference evidence="1" key="1">
    <citation type="submission" date="2022-03" db="EMBL/GenBank/DDBJ databases">
        <authorList>
            <person name="Tunstrom K."/>
        </authorList>
    </citation>
    <scope>NUCLEOTIDE SEQUENCE</scope>
</reference>
<comment type="caution">
    <text evidence="1">The sequence shown here is derived from an EMBL/GenBank/DDBJ whole genome shotgun (WGS) entry which is preliminary data.</text>
</comment>
<dbReference type="InterPro" id="IPR027417">
    <property type="entry name" value="P-loop_NTPase"/>
</dbReference>
<dbReference type="AlphaFoldDB" id="A0AAU9UBR2"/>
<dbReference type="Proteomes" id="UP001153954">
    <property type="component" value="Unassembled WGS sequence"/>
</dbReference>
<proteinExistence type="predicted"/>
<name>A0AAU9UBR2_EUPED</name>
<sequence>MYARIQPPHFINYTFCTHVNQNVYLVHTGGLEPNGCCICHQRGGEKSSLYQGFGTAKWSRVMTIHEAQGQTYREVTIVQSKTERLRIHDSVSHGVTRYTNTYVNHTDDDDDAIGRFIGRAMYASTKTLLEHSLKISVRKRDTWVARTVLEILNNGARAIEFRGPKG</sequence>
<keyword evidence="2" id="KW-1185">Reference proteome</keyword>
<gene>
    <name evidence="1" type="ORF">EEDITHA_LOCUS12483</name>
</gene>
<accession>A0AAU9UBR2</accession>
<organism evidence="1 2">
    <name type="scientific">Euphydryas editha</name>
    <name type="common">Edith's checkerspot</name>
    <dbReference type="NCBI Taxonomy" id="104508"/>
    <lineage>
        <taxon>Eukaryota</taxon>
        <taxon>Metazoa</taxon>
        <taxon>Ecdysozoa</taxon>
        <taxon>Arthropoda</taxon>
        <taxon>Hexapoda</taxon>
        <taxon>Insecta</taxon>
        <taxon>Pterygota</taxon>
        <taxon>Neoptera</taxon>
        <taxon>Endopterygota</taxon>
        <taxon>Lepidoptera</taxon>
        <taxon>Glossata</taxon>
        <taxon>Ditrysia</taxon>
        <taxon>Papilionoidea</taxon>
        <taxon>Nymphalidae</taxon>
        <taxon>Nymphalinae</taxon>
        <taxon>Euphydryas</taxon>
    </lineage>
</organism>